<dbReference type="OrthoDB" id="9811902at2"/>
<name>A0A554VFH7_9FLAO</name>
<comment type="caution">
    <text evidence="3">The sequence shown here is derived from an EMBL/GenBank/DDBJ whole genome shotgun (WGS) entry which is preliminary data.</text>
</comment>
<dbReference type="RefSeq" id="WP_143917804.1">
    <property type="nucleotide sequence ID" value="NZ_CANMIK010000060.1"/>
</dbReference>
<dbReference type="InterPro" id="IPR050194">
    <property type="entry name" value="Glycosyltransferase_grp1"/>
</dbReference>
<dbReference type="Gene3D" id="3.40.50.2000">
    <property type="entry name" value="Glycogen Phosphorylase B"/>
    <property type="match status" value="2"/>
</dbReference>
<keyword evidence="4" id="KW-1185">Reference proteome</keyword>
<evidence type="ECO:0000259" key="1">
    <source>
        <dbReference type="Pfam" id="PF00534"/>
    </source>
</evidence>
<dbReference type="Pfam" id="PF13439">
    <property type="entry name" value="Glyco_transf_4"/>
    <property type="match status" value="1"/>
</dbReference>
<dbReference type="Proteomes" id="UP000318833">
    <property type="component" value="Unassembled WGS sequence"/>
</dbReference>
<dbReference type="CDD" id="cd03794">
    <property type="entry name" value="GT4_WbuB-like"/>
    <property type="match status" value="1"/>
</dbReference>
<feature type="domain" description="Glycosyl transferase family 1" evidence="1">
    <location>
        <begin position="215"/>
        <end position="373"/>
    </location>
</feature>
<dbReference type="PANTHER" id="PTHR45947">
    <property type="entry name" value="SULFOQUINOVOSYL TRANSFERASE SQD2"/>
    <property type="match status" value="1"/>
</dbReference>
<dbReference type="InterPro" id="IPR001296">
    <property type="entry name" value="Glyco_trans_1"/>
</dbReference>
<evidence type="ECO:0000313" key="4">
    <source>
        <dbReference type="Proteomes" id="UP000318833"/>
    </source>
</evidence>
<evidence type="ECO:0000313" key="3">
    <source>
        <dbReference type="EMBL" id="TSE05959.1"/>
    </source>
</evidence>
<protein>
    <submittedName>
        <fullName evidence="3">Glycosyltransferase family 4 protein</fullName>
    </submittedName>
</protein>
<keyword evidence="3" id="KW-0808">Transferase</keyword>
<accession>A0A554VFH7</accession>
<sequence>MKLLFLTDNFPPEVNAPATRTYEHCKEWVKDGIDVTVITCAPNFPKGKVFGGYKNKLFQKEIIEGIKVIRVWTYISANKGFLKRILDYVSFMISSFLVGLFIKTDLIVATSPQFFTAISGRWLAFWKRKKWIMEVRDLWPESIKAVGAMKTNPAIKYFEFLEKKMYNKAYKIVVVTDSFKEILCEKHKINASKIEIIKNGVNTTLFSPVEKDKKILKRLKLEDKIIIGYIGTHGMAHALDFILYCAKKIKDKQIHFLFLGDGAKKEELLKIKDSLKLDNVTMLPSVSKKQVAGYISIIDIALVNLKKSDTFKHVLPSKIFELSAMHKPILLGVEGEAKKLVEQYSIGEAFEPENEKEFLNKIEVLKTKNTNTQNFQKLTTDFDRKNLAKKMMMFIKD</sequence>
<dbReference type="Pfam" id="PF00534">
    <property type="entry name" value="Glycos_transf_1"/>
    <property type="match status" value="1"/>
</dbReference>
<feature type="domain" description="Glycosyltransferase subfamily 4-like N-terminal" evidence="2">
    <location>
        <begin position="19"/>
        <end position="204"/>
    </location>
</feature>
<dbReference type="PANTHER" id="PTHR45947:SF3">
    <property type="entry name" value="SULFOQUINOVOSYL TRANSFERASE SQD2"/>
    <property type="match status" value="1"/>
</dbReference>
<reference evidence="3 4" key="1">
    <citation type="submission" date="2019-07" db="EMBL/GenBank/DDBJ databases">
        <title>The draft genome sequence of Aquimarina algiphila M91.</title>
        <authorList>
            <person name="Meng X."/>
        </authorList>
    </citation>
    <scope>NUCLEOTIDE SEQUENCE [LARGE SCALE GENOMIC DNA]</scope>
    <source>
        <strain evidence="3 4">M91</strain>
    </source>
</reference>
<dbReference type="AlphaFoldDB" id="A0A554VFH7"/>
<dbReference type="InterPro" id="IPR028098">
    <property type="entry name" value="Glyco_trans_4-like_N"/>
</dbReference>
<evidence type="ECO:0000259" key="2">
    <source>
        <dbReference type="Pfam" id="PF13439"/>
    </source>
</evidence>
<dbReference type="SUPFAM" id="SSF53756">
    <property type="entry name" value="UDP-Glycosyltransferase/glycogen phosphorylase"/>
    <property type="match status" value="1"/>
</dbReference>
<proteinExistence type="predicted"/>
<dbReference type="EMBL" id="VLNR01000052">
    <property type="protein sequence ID" value="TSE05959.1"/>
    <property type="molecule type" value="Genomic_DNA"/>
</dbReference>
<dbReference type="GO" id="GO:0016758">
    <property type="term" value="F:hexosyltransferase activity"/>
    <property type="evidence" value="ECO:0007669"/>
    <property type="project" value="TreeGrafter"/>
</dbReference>
<organism evidence="3 4">
    <name type="scientific">Aquimarina algiphila</name>
    <dbReference type="NCBI Taxonomy" id="2047982"/>
    <lineage>
        <taxon>Bacteria</taxon>
        <taxon>Pseudomonadati</taxon>
        <taxon>Bacteroidota</taxon>
        <taxon>Flavobacteriia</taxon>
        <taxon>Flavobacteriales</taxon>
        <taxon>Flavobacteriaceae</taxon>
        <taxon>Aquimarina</taxon>
    </lineage>
</organism>
<gene>
    <name evidence="3" type="ORF">FOF46_21010</name>
</gene>